<dbReference type="Gene3D" id="3.10.620.30">
    <property type="match status" value="1"/>
</dbReference>
<dbReference type="EMBL" id="ARYH01000003">
    <property type="protein sequence ID" value="KCZ83123.1"/>
    <property type="molecule type" value="Genomic_DNA"/>
</dbReference>
<protein>
    <submittedName>
        <fullName evidence="2">Transglutaminase</fullName>
    </submittedName>
</protein>
<dbReference type="InterPro" id="IPR038765">
    <property type="entry name" value="Papain-like_cys_pep_sf"/>
</dbReference>
<evidence type="ECO:0000313" key="3">
    <source>
        <dbReference type="Proteomes" id="UP000027446"/>
    </source>
</evidence>
<keyword evidence="3" id="KW-1185">Reference proteome</keyword>
<evidence type="ECO:0000259" key="1">
    <source>
        <dbReference type="SMART" id="SM00460"/>
    </source>
</evidence>
<dbReference type="Pfam" id="PF01841">
    <property type="entry name" value="Transglut_core"/>
    <property type="match status" value="1"/>
</dbReference>
<proteinExistence type="predicted"/>
<dbReference type="PANTHER" id="PTHR33490">
    <property type="entry name" value="BLR5614 PROTEIN-RELATED"/>
    <property type="match status" value="1"/>
</dbReference>
<dbReference type="RefSeq" id="WP_035573379.1">
    <property type="nucleotide sequence ID" value="NZ_ARYH01000003.1"/>
</dbReference>
<organism evidence="2 3">
    <name type="scientific">Hyphomonas adhaerens MHS-3</name>
    <dbReference type="NCBI Taxonomy" id="1280949"/>
    <lineage>
        <taxon>Bacteria</taxon>
        <taxon>Pseudomonadati</taxon>
        <taxon>Pseudomonadota</taxon>
        <taxon>Alphaproteobacteria</taxon>
        <taxon>Hyphomonadales</taxon>
        <taxon>Hyphomonadaceae</taxon>
        <taxon>Hyphomonas</taxon>
    </lineage>
</organism>
<dbReference type="SUPFAM" id="SSF54001">
    <property type="entry name" value="Cysteine proteinases"/>
    <property type="match status" value="1"/>
</dbReference>
<sequence>MKLHVSSDLHYSFQPGTGAVVSVHAATSPDQTVISESLEIDPLPELVFDPADARGERRFRGEFSGDVRIRYEAVVDNGARSLLPSAATRHAWPDLPTEALVFLLPSRYCSSDRFISFAEKTFGTIPEGGAMVQAVLSWLYENIEYAFGISSSDTTAEHTFVERKGVCRDFTHLGITLCRALNIPARAVSAYAMGLEPQDFHAVFEVYLENAWWLVDPTGLVPVENLVRIGVGRDAADIAFLSTTSPCSLIWQTVKVLPAV</sequence>
<dbReference type="OrthoDB" id="5438043at2"/>
<name>A0A069E6C1_9PROT</name>
<dbReference type="Pfam" id="PF21295">
    <property type="entry name" value="Bact_transglu_N_2"/>
    <property type="match status" value="1"/>
</dbReference>
<dbReference type="eggNOG" id="COG1305">
    <property type="taxonomic scope" value="Bacteria"/>
</dbReference>
<accession>A0A069E6C1</accession>
<evidence type="ECO:0000313" key="2">
    <source>
        <dbReference type="EMBL" id="KCZ83123.1"/>
    </source>
</evidence>
<dbReference type="InterPro" id="IPR048930">
    <property type="entry name" value="Bact_transglu_N_2"/>
</dbReference>
<feature type="domain" description="Transglutaminase-like" evidence="1">
    <location>
        <begin position="159"/>
        <end position="219"/>
    </location>
</feature>
<dbReference type="PANTHER" id="PTHR33490:SF12">
    <property type="entry name" value="BLL5557 PROTEIN"/>
    <property type="match status" value="1"/>
</dbReference>
<reference evidence="2 3" key="1">
    <citation type="journal article" date="2014" name="Antonie Van Leeuwenhoek">
        <title>Hyphomonas beringensis sp. nov. and Hyphomonas chukchiensis sp. nov., isolated from surface seawater of the Bering Sea and Chukchi Sea.</title>
        <authorList>
            <person name="Li C."/>
            <person name="Lai Q."/>
            <person name="Li G."/>
            <person name="Dong C."/>
            <person name="Wang J."/>
            <person name="Liao Y."/>
            <person name="Shao Z."/>
        </authorList>
    </citation>
    <scope>NUCLEOTIDE SEQUENCE [LARGE SCALE GENOMIC DNA]</scope>
    <source>
        <strain evidence="2 3">MHS-3</strain>
    </source>
</reference>
<comment type="caution">
    <text evidence="2">The sequence shown here is derived from an EMBL/GenBank/DDBJ whole genome shotgun (WGS) entry which is preliminary data.</text>
</comment>
<dbReference type="Proteomes" id="UP000027446">
    <property type="component" value="Unassembled WGS sequence"/>
</dbReference>
<dbReference type="AlphaFoldDB" id="A0A069E6C1"/>
<dbReference type="SMART" id="SM00460">
    <property type="entry name" value="TGc"/>
    <property type="match status" value="1"/>
</dbReference>
<dbReference type="PATRIC" id="fig|1280949.3.peg.3165"/>
<gene>
    <name evidence="2" type="ORF">HAD_15587</name>
</gene>
<dbReference type="STRING" id="1280949.HAD_15587"/>
<dbReference type="Gene3D" id="2.60.40.2250">
    <property type="match status" value="1"/>
</dbReference>
<dbReference type="InterPro" id="IPR002931">
    <property type="entry name" value="Transglutaminase-like"/>
</dbReference>